<feature type="signal peptide" evidence="3">
    <location>
        <begin position="1"/>
        <end position="23"/>
    </location>
</feature>
<evidence type="ECO:0000256" key="3">
    <source>
        <dbReference type="RuleBase" id="RU363019"/>
    </source>
</evidence>
<keyword evidence="1 3" id="KW-0697">Rotamase</keyword>
<dbReference type="PROSITE" id="PS50072">
    <property type="entry name" value="CSA_PPIASE_2"/>
    <property type="match status" value="1"/>
</dbReference>
<dbReference type="Proteomes" id="UP001363151">
    <property type="component" value="Unassembled WGS sequence"/>
</dbReference>
<keyword evidence="2 3" id="KW-0413">Isomerase</keyword>
<dbReference type="InterPro" id="IPR029000">
    <property type="entry name" value="Cyclophilin-like_dom_sf"/>
</dbReference>
<dbReference type="Pfam" id="PF00160">
    <property type="entry name" value="Pro_isomerase"/>
    <property type="match status" value="1"/>
</dbReference>
<evidence type="ECO:0000313" key="6">
    <source>
        <dbReference type="Proteomes" id="UP001363151"/>
    </source>
</evidence>
<comment type="catalytic activity">
    <reaction evidence="3">
        <text>[protein]-peptidylproline (omega=180) = [protein]-peptidylproline (omega=0)</text>
        <dbReference type="Rhea" id="RHEA:16237"/>
        <dbReference type="Rhea" id="RHEA-COMP:10747"/>
        <dbReference type="Rhea" id="RHEA-COMP:10748"/>
        <dbReference type="ChEBI" id="CHEBI:83833"/>
        <dbReference type="ChEBI" id="CHEBI:83834"/>
        <dbReference type="EC" id="5.2.1.8"/>
    </reaction>
</comment>
<dbReference type="SUPFAM" id="SSF50891">
    <property type="entry name" value="Cyclophilin-like"/>
    <property type="match status" value="1"/>
</dbReference>
<dbReference type="PANTHER" id="PTHR11071">
    <property type="entry name" value="PEPTIDYL-PROLYL CIS-TRANS ISOMERASE"/>
    <property type="match status" value="1"/>
</dbReference>
<dbReference type="PROSITE" id="PS00170">
    <property type="entry name" value="CSA_PPIASE_1"/>
    <property type="match status" value="1"/>
</dbReference>
<evidence type="ECO:0000256" key="1">
    <source>
        <dbReference type="ARBA" id="ARBA00023110"/>
    </source>
</evidence>
<feature type="chain" id="PRO_5044986908" description="Peptidyl-prolyl cis-trans isomerase" evidence="3">
    <location>
        <begin position="24"/>
        <end position="226"/>
    </location>
</feature>
<comment type="caution">
    <text evidence="5">The sequence shown here is derived from an EMBL/GenBank/DDBJ whole genome shotgun (WGS) entry which is preliminary data.</text>
</comment>
<keyword evidence="3" id="KW-0732">Signal</keyword>
<keyword evidence="6" id="KW-1185">Reference proteome</keyword>
<evidence type="ECO:0000313" key="5">
    <source>
        <dbReference type="EMBL" id="KAK7233579.1"/>
    </source>
</evidence>
<protein>
    <recommendedName>
        <fullName evidence="3">Peptidyl-prolyl cis-trans isomerase</fullName>
        <shortName evidence="3">PPIase</shortName>
        <ecNumber evidence="3">5.2.1.8</ecNumber>
    </recommendedName>
</protein>
<dbReference type="InterPro" id="IPR020892">
    <property type="entry name" value="Cyclophilin-type_PPIase_CS"/>
</dbReference>
<evidence type="ECO:0000259" key="4">
    <source>
        <dbReference type="PROSITE" id="PS50072"/>
    </source>
</evidence>
<dbReference type="EMBL" id="JBBJCI010000358">
    <property type="protein sequence ID" value="KAK7233579.1"/>
    <property type="molecule type" value="Genomic_DNA"/>
</dbReference>
<gene>
    <name evidence="5" type="primary">PPID</name>
    <name evidence="5" type="ORF">SO694_00107061</name>
</gene>
<name>A0ABR1FMK8_AURAN</name>
<accession>A0ABR1FMK8</accession>
<reference evidence="5 6" key="1">
    <citation type="submission" date="2024-03" db="EMBL/GenBank/DDBJ databases">
        <title>Aureococcus anophagefferens CCMP1851 and Kratosvirus quantuckense: Draft genome of a second virus-susceptible host strain in the model system.</title>
        <authorList>
            <person name="Chase E."/>
            <person name="Truchon A.R."/>
            <person name="Schepens W."/>
            <person name="Wilhelm S.W."/>
        </authorList>
    </citation>
    <scope>NUCLEOTIDE SEQUENCE [LARGE SCALE GENOMIC DNA]</scope>
    <source>
        <strain evidence="5 6">CCMP1851</strain>
    </source>
</reference>
<organism evidence="5 6">
    <name type="scientific">Aureococcus anophagefferens</name>
    <name type="common">Harmful bloom alga</name>
    <dbReference type="NCBI Taxonomy" id="44056"/>
    <lineage>
        <taxon>Eukaryota</taxon>
        <taxon>Sar</taxon>
        <taxon>Stramenopiles</taxon>
        <taxon>Ochrophyta</taxon>
        <taxon>Pelagophyceae</taxon>
        <taxon>Pelagomonadales</taxon>
        <taxon>Pelagomonadaceae</taxon>
        <taxon>Aureococcus</taxon>
    </lineage>
</organism>
<sequence length="226" mass="25240">MAARWTWFFGIIALLAVINFVDRAWNKRPPDIVATKRRVLVDEVAGLPGNPRVFFDVDIDGKRVGRIEMELFASLCPKTCENFRCLCTGERGVGLSDVPLWFKGNVFHRVLPDFMCQAGDLTHLNGTGGESIYGQFFDDEYDDGYVSHDRSMLMSMANLGPEKPNTNSSQFFFTVFQAKHLDGKHVCFGRVTKGGGVVKRVEFCGTPVSGKPQKTIVIADCGELRY</sequence>
<comment type="similarity">
    <text evidence="3">Belongs to the cyclophilin-type PPIase family.</text>
</comment>
<dbReference type="GO" id="GO:0016853">
    <property type="term" value="F:isomerase activity"/>
    <property type="evidence" value="ECO:0007669"/>
    <property type="project" value="UniProtKB-KW"/>
</dbReference>
<dbReference type="Gene3D" id="2.40.100.10">
    <property type="entry name" value="Cyclophilin-like"/>
    <property type="match status" value="1"/>
</dbReference>
<proteinExistence type="inferred from homology"/>
<dbReference type="EC" id="5.2.1.8" evidence="3"/>
<comment type="function">
    <text evidence="3">PPIases accelerate the folding of proteins. It catalyzes the cis-trans isomerization of proline imidic peptide bonds in oligopeptides.</text>
</comment>
<dbReference type="PANTHER" id="PTHR11071:SF561">
    <property type="entry name" value="PEPTIDYL-PROLYL CIS-TRANS ISOMERASE D-RELATED"/>
    <property type="match status" value="1"/>
</dbReference>
<feature type="domain" description="PPIase cyclophilin-type" evidence="4">
    <location>
        <begin position="54"/>
        <end position="223"/>
    </location>
</feature>
<dbReference type="InterPro" id="IPR002130">
    <property type="entry name" value="Cyclophilin-type_PPIase_dom"/>
</dbReference>
<dbReference type="PRINTS" id="PR00153">
    <property type="entry name" value="CSAPPISMRASE"/>
</dbReference>
<evidence type="ECO:0000256" key="2">
    <source>
        <dbReference type="ARBA" id="ARBA00023235"/>
    </source>
</evidence>